<protein>
    <submittedName>
        <fullName evidence="1">Uncharacterized protein</fullName>
    </submittedName>
</protein>
<keyword evidence="2" id="KW-1185">Reference proteome</keyword>
<dbReference type="Proteomes" id="UP001596492">
    <property type="component" value="Unassembled WGS sequence"/>
</dbReference>
<comment type="caution">
    <text evidence="1">The sequence shown here is derived from an EMBL/GenBank/DDBJ whole genome shotgun (WGS) entry which is preliminary data.</text>
</comment>
<sequence>MKLMLLGMMQQVKSLNQRLKLPMMETNKKICMQYLLQKQDINLLDHFDDGWADRIEMLDNFRIKNSIPLREKEWLVICDLADELMPIPKFNGTIQLADEFQQELSKKKIELFKLYQSDLSLAKERLLSQPNLFSSE</sequence>
<gene>
    <name evidence="1" type="ORF">ACFQS8_14780</name>
</gene>
<organism evidence="1 2">
    <name type="scientific">Hirschia litorea</name>
    <dbReference type="NCBI Taxonomy" id="1199156"/>
    <lineage>
        <taxon>Bacteria</taxon>
        <taxon>Pseudomonadati</taxon>
        <taxon>Pseudomonadota</taxon>
        <taxon>Alphaproteobacteria</taxon>
        <taxon>Hyphomonadales</taxon>
        <taxon>Hyphomonadaceae</taxon>
        <taxon>Hirschia</taxon>
    </lineage>
</organism>
<accession>A0ABW2IPN6</accession>
<name>A0ABW2IPN6_9PROT</name>
<dbReference type="EMBL" id="JBHTBR010000009">
    <property type="protein sequence ID" value="MFC7292887.1"/>
    <property type="molecule type" value="Genomic_DNA"/>
</dbReference>
<dbReference type="RefSeq" id="WP_382168781.1">
    <property type="nucleotide sequence ID" value="NZ_JBHTBR010000009.1"/>
</dbReference>
<evidence type="ECO:0000313" key="2">
    <source>
        <dbReference type="Proteomes" id="UP001596492"/>
    </source>
</evidence>
<evidence type="ECO:0000313" key="1">
    <source>
        <dbReference type="EMBL" id="MFC7292887.1"/>
    </source>
</evidence>
<reference evidence="2" key="1">
    <citation type="journal article" date="2019" name="Int. J. Syst. Evol. Microbiol.">
        <title>The Global Catalogue of Microorganisms (GCM) 10K type strain sequencing project: providing services to taxonomists for standard genome sequencing and annotation.</title>
        <authorList>
            <consortium name="The Broad Institute Genomics Platform"/>
            <consortium name="The Broad Institute Genome Sequencing Center for Infectious Disease"/>
            <person name="Wu L."/>
            <person name="Ma J."/>
        </authorList>
    </citation>
    <scope>NUCLEOTIDE SEQUENCE [LARGE SCALE GENOMIC DNA]</scope>
    <source>
        <strain evidence="2">CCUG 51308</strain>
    </source>
</reference>
<proteinExistence type="predicted"/>